<evidence type="ECO:0000256" key="1">
    <source>
        <dbReference type="SAM" id="Phobius"/>
    </source>
</evidence>
<accession>A0A5D4KH59</accession>
<name>A0A5D4KH59_9BACI</name>
<comment type="caution">
    <text evidence="2">The sequence shown here is derived from an EMBL/GenBank/DDBJ whole genome shotgun (WGS) entry which is preliminary data.</text>
</comment>
<feature type="transmembrane region" description="Helical" evidence="1">
    <location>
        <begin position="5"/>
        <end position="24"/>
    </location>
</feature>
<dbReference type="EMBL" id="VTEH01000003">
    <property type="protein sequence ID" value="TYR76634.1"/>
    <property type="molecule type" value="Genomic_DNA"/>
</dbReference>
<organism evidence="2 3">
    <name type="scientific">Rossellomorea vietnamensis</name>
    <dbReference type="NCBI Taxonomy" id="218284"/>
    <lineage>
        <taxon>Bacteria</taxon>
        <taxon>Bacillati</taxon>
        <taxon>Bacillota</taxon>
        <taxon>Bacilli</taxon>
        <taxon>Bacillales</taxon>
        <taxon>Bacillaceae</taxon>
        <taxon>Rossellomorea</taxon>
    </lineage>
</organism>
<dbReference type="GO" id="GO:0016301">
    <property type="term" value="F:kinase activity"/>
    <property type="evidence" value="ECO:0007669"/>
    <property type="project" value="UniProtKB-KW"/>
</dbReference>
<dbReference type="AlphaFoldDB" id="A0A5D4KH59"/>
<keyword evidence="1" id="KW-1133">Transmembrane helix</keyword>
<proteinExistence type="predicted"/>
<feature type="transmembrane region" description="Helical" evidence="1">
    <location>
        <begin position="36"/>
        <end position="54"/>
    </location>
</feature>
<gene>
    <name evidence="2" type="ORF">FZC79_07145</name>
</gene>
<reference evidence="2 3" key="1">
    <citation type="submission" date="2019-08" db="EMBL/GenBank/DDBJ databases">
        <title>Bacillus genomes from the desert of Cuatro Cienegas, Coahuila.</title>
        <authorList>
            <person name="Olmedo-Alvarez G."/>
        </authorList>
    </citation>
    <scope>NUCLEOTIDE SEQUENCE [LARGE SCALE GENOMIC DNA]</scope>
    <source>
        <strain evidence="2 3">CH40_1T</strain>
    </source>
</reference>
<keyword evidence="1" id="KW-0812">Transmembrane</keyword>
<keyword evidence="1" id="KW-0472">Membrane</keyword>
<keyword evidence="2" id="KW-0418">Kinase</keyword>
<keyword evidence="2" id="KW-0808">Transferase</keyword>
<dbReference type="RefSeq" id="WP_148946116.1">
    <property type="nucleotide sequence ID" value="NZ_VTEH01000003.1"/>
</dbReference>
<sequence>MKKRLAVAISVSILVFILALWFLSSNYSEIEQLTRILIALGGTILSGVITYFLFPENERKI</sequence>
<evidence type="ECO:0000313" key="3">
    <source>
        <dbReference type="Proteomes" id="UP000323317"/>
    </source>
</evidence>
<evidence type="ECO:0000313" key="2">
    <source>
        <dbReference type="EMBL" id="TYR76634.1"/>
    </source>
</evidence>
<protein>
    <submittedName>
        <fullName evidence="2">Histidine kinase</fullName>
    </submittedName>
</protein>
<dbReference type="Proteomes" id="UP000323317">
    <property type="component" value="Unassembled WGS sequence"/>
</dbReference>